<dbReference type="Proteomes" id="UP000479000">
    <property type="component" value="Unassembled WGS sequence"/>
</dbReference>
<keyword evidence="3" id="KW-1185">Reference proteome</keyword>
<reference evidence="2 3" key="1">
    <citation type="submission" date="2020-02" db="EMBL/GenBank/DDBJ databases">
        <authorList>
            <person name="Ferguson B K."/>
        </authorList>
    </citation>
    <scope>NUCLEOTIDE SEQUENCE [LARGE SCALE GENOMIC DNA]</scope>
</reference>
<proteinExistence type="predicted"/>
<dbReference type="EMBL" id="CADCXU010014756">
    <property type="protein sequence ID" value="CAB0004236.1"/>
    <property type="molecule type" value="Genomic_DNA"/>
</dbReference>
<feature type="non-terminal residue" evidence="2">
    <location>
        <position position="1"/>
    </location>
</feature>
<accession>A0A6H5GK88</accession>
<feature type="region of interest" description="Disordered" evidence="1">
    <location>
        <begin position="18"/>
        <end position="58"/>
    </location>
</feature>
<gene>
    <name evidence="2" type="ORF">NTEN_LOCUS9713</name>
</gene>
<name>A0A6H5GK88_9HEMI</name>
<protein>
    <submittedName>
        <fullName evidence="2">Uncharacterized protein</fullName>
    </submittedName>
</protein>
<sequence>LSRLPSLLHVRSQAYAAQTNFGPRPDPATDGATDAVARLRDTDRRPQPAGRSRKAPQLRHKARELFFM</sequence>
<evidence type="ECO:0000256" key="1">
    <source>
        <dbReference type="SAM" id="MobiDB-lite"/>
    </source>
</evidence>
<evidence type="ECO:0000313" key="3">
    <source>
        <dbReference type="Proteomes" id="UP000479000"/>
    </source>
</evidence>
<dbReference type="AlphaFoldDB" id="A0A6H5GK88"/>
<feature type="compositionally biased region" description="Basic and acidic residues" evidence="1">
    <location>
        <begin position="37"/>
        <end position="46"/>
    </location>
</feature>
<feature type="non-terminal residue" evidence="2">
    <location>
        <position position="68"/>
    </location>
</feature>
<evidence type="ECO:0000313" key="2">
    <source>
        <dbReference type="EMBL" id="CAB0004236.1"/>
    </source>
</evidence>
<organism evidence="2 3">
    <name type="scientific">Nesidiocoris tenuis</name>
    <dbReference type="NCBI Taxonomy" id="355587"/>
    <lineage>
        <taxon>Eukaryota</taxon>
        <taxon>Metazoa</taxon>
        <taxon>Ecdysozoa</taxon>
        <taxon>Arthropoda</taxon>
        <taxon>Hexapoda</taxon>
        <taxon>Insecta</taxon>
        <taxon>Pterygota</taxon>
        <taxon>Neoptera</taxon>
        <taxon>Paraneoptera</taxon>
        <taxon>Hemiptera</taxon>
        <taxon>Heteroptera</taxon>
        <taxon>Panheteroptera</taxon>
        <taxon>Cimicomorpha</taxon>
        <taxon>Miridae</taxon>
        <taxon>Dicyphina</taxon>
        <taxon>Nesidiocoris</taxon>
    </lineage>
</organism>